<name>A0A8S5NL91_9CAUD</name>
<reference evidence="2" key="1">
    <citation type="journal article" date="2021" name="Proc. Natl. Acad. Sci. U.S.A.">
        <title>A Catalog of Tens of Thousands of Viruses from Human Metagenomes Reveals Hidden Associations with Chronic Diseases.</title>
        <authorList>
            <person name="Tisza M.J."/>
            <person name="Buck C.B."/>
        </authorList>
    </citation>
    <scope>NUCLEOTIDE SEQUENCE</scope>
    <source>
        <strain evidence="2">CtY1p61</strain>
    </source>
</reference>
<feature type="region of interest" description="Disordered" evidence="1">
    <location>
        <begin position="102"/>
        <end position="122"/>
    </location>
</feature>
<accession>A0A8S5NL91</accession>
<evidence type="ECO:0000313" key="2">
    <source>
        <dbReference type="EMBL" id="DAD95457.1"/>
    </source>
</evidence>
<sequence>MQVYGREVGFRFTVGASAKIADLCPDGDIERLGELLDGSYGQVSRDTAAIVVALSEGYEQAQRFEDPAYKPRPLSVDEIMSLRPAEFMELQQAALSAWVEDKKPTVEVEPEKKESGKDKESS</sequence>
<proteinExistence type="predicted"/>
<protein>
    <submittedName>
        <fullName evidence="2">Uncharacterized protein</fullName>
    </submittedName>
</protein>
<organism evidence="2">
    <name type="scientific">Siphoviridae sp. ctY1p61</name>
    <dbReference type="NCBI Taxonomy" id="2826373"/>
    <lineage>
        <taxon>Viruses</taxon>
        <taxon>Duplodnaviria</taxon>
        <taxon>Heunggongvirae</taxon>
        <taxon>Uroviricota</taxon>
        <taxon>Caudoviricetes</taxon>
    </lineage>
</organism>
<evidence type="ECO:0000256" key="1">
    <source>
        <dbReference type="SAM" id="MobiDB-lite"/>
    </source>
</evidence>
<dbReference type="EMBL" id="BK015192">
    <property type="protein sequence ID" value="DAD95457.1"/>
    <property type="molecule type" value="Genomic_DNA"/>
</dbReference>